<dbReference type="PANTHER" id="PTHR43792">
    <property type="entry name" value="GNAT FAMILY, PUTATIVE (AFU_ORTHOLOGUE AFUA_3G00765)-RELATED-RELATED"/>
    <property type="match status" value="1"/>
</dbReference>
<evidence type="ECO:0000313" key="3">
    <source>
        <dbReference type="Proteomes" id="UP001500886"/>
    </source>
</evidence>
<dbReference type="SUPFAM" id="SSF55729">
    <property type="entry name" value="Acyl-CoA N-acyltransferases (Nat)"/>
    <property type="match status" value="1"/>
</dbReference>
<dbReference type="InterPro" id="IPR051531">
    <property type="entry name" value="N-acetyltransferase"/>
</dbReference>
<comment type="caution">
    <text evidence="2">The sequence shown here is derived from an EMBL/GenBank/DDBJ whole genome shotgun (WGS) entry which is preliminary data.</text>
</comment>
<gene>
    <name evidence="2" type="ORF">GCM10010315_47560</name>
</gene>
<dbReference type="PANTHER" id="PTHR43792:SF1">
    <property type="entry name" value="N-ACETYLTRANSFERASE DOMAIN-CONTAINING PROTEIN"/>
    <property type="match status" value="1"/>
</dbReference>
<dbReference type="Gene3D" id="3.40.630.30">
    <property type="match status" value="1"/>
</dbReference>
<name>A0ABN3U0L1_9ACTN</name>
<accession>A0ABN3U0L1</accession>
<dbReference type="EMBL" id="BAAASL010000019">
    <property type="protein sequence ID" value="GAA2722405.1"/>
    <property type="molecule type" value="Genomic_DNA"/>
</dbReference>
<protein>
    <submittedName>
        <fullName evidence="2">GNAT family protein</fullName>
    </submittedName>
</protein>
<evidence type="ECO:0000259" key="1">
    <source>
        <dbReference type="PROSITE" id="PS51186"/>
    </source>
</evidence>
<organism evidence="2 3">
    <name type="scientific">Streptomyces luteosporeus</name>
    <dbReference type="NCBI Taxonomy" id="173856"/>
    <lineage>
        <taxon>Bacteria</taxon>
        <taxon>Bacillati</taxon>
        <taxon>Actinomycetota</taxon>
        <taxon>Actinomycetes</taxon>
        <taxon>Kitasatosporales</taxon>
        <taxon>Streptomycetaceae</taxon>
        <taxon>Streptomyces</taxon>
    </lineage>
</organism>
<dbReference type="PROSITE" id="PS51186">
    <property type="entry name" value="GNAT"/>
    <property type="match status" value="1"/>
</dbReference>
<dbReference type="Proteomes" id="UP001500886">
    <property type="component" value="Unassembled WGS sequence"/>
</dbReference>
<sequence>MKPAFPLVTARLHLRPFTTEDTDDVLDYQRRADVARYMRWEPRDRAQCAQAVAQMARETQLQRAGDCLSLAVVLPEEGRVVGQVELVWLSEEHRQGEVGYVFNPRFQGRGLATEAAREALRLGFDELGLHRVVGRCHARNTASAALLERLGMRREAHFVGTERFKGAWREDYVYAMLRSEWQAARS</sequence>
<keyword evidence="3" id="KW-1185">Reference proteome</keyword>
<reference evidence="2 3" key="1">
    <citation type="journal article" date="2019" name="Int. J. Syst. Evol. Microbiol.">
        <title>The Global Catalogue of Microorganisms (GCM) 10K type strain sequencing project: providing services to taxonomists for standard genome sequencing and annotation.</title>
        <authorList>
            <consortium name="The Broad Institute Genomics Platform"/>
            <consortium name="The Broad Institute Genome Sequencing Center for Infectious Disease"/>
            <person name="Wu L."/>
            <person name="Ma J."/>
        </authorList>
    </citation>
    <scope>NUCLEOTIDE SEQUENCE [LARGE SCALE GENOMIC DNA]</scope>
    <source>
        <strain evidence="2 3">JCM 4542</strain>
    </source>
</reference>
<dbReference type="InterPro" id="IPR000182">
    <property type="entry name" value="GNAT_dom"/>
</dbReference>
<dbReference type="CDD" id="cd04301">
    <property type="entry name" value="NAT_SF"/>
    <property type="match status" value="1"/>
</dbReference>
<evidence type="ECO:0000313" key="2">
    <source>
        <dbReference type="EMBL" id="GAA2722405.1"/>
    </source>
</evidence>
<dbReference type="Pfam" id="PF13302">
    <property type="entry name" value="Acetyltransf_3"/>
    <property type="match status" value="1"/>
</dbReference>
<feature type="domain" description="N-acetyltransferase" evidence="1">
    <location>
        <begin position="12"/>
        <end position="179"/>
    </location>
</feature>
<proteinExistence type="predicted"/>
<dbReference type="InterPro" id="IPR016181">
    <property type="entry name" value="Acyl_CoA_acyltransferase"/>
</dbReference>
<dbReference type="RefSeq" id="WP_344437654.1">
    <property type="nucleotide sequence ID" value="NZ_BAAASL010000019.1"/>
</dbReference>